<name>A0A397N7B0_ECTOL</name>
<dbReference type="AlphaFoldDB" id="A0A397N7B0"/>
<gene>
    <name evidence="1" type="ORF">DFO61_2333</name>
</gene>
<accession>A0A397N7B0</accession>
<dbReference type="EMBL" id="QXDA01000003">
    <property type="protein sequence ID" value="RIA31609.1"/>
    <property type="molecule type" value="Genomic_DNA"/>
</dbReference>
<evidence type="ECO:0000313" key="2">
    <source>
        <dbReference type="Proteomes" id="UP000265836"/>
    </source>
</evidence>
<comment type="caution">
    <text evidence="1">The sequence shown here is derived from an EMBL/GenBank/DDBJ whole genome shotgun (WGS) entry which is preliminary data.</text>
</comment>
<reference evidence="1 2" key="1">
    <citation type="submission" date="2018-08" db="EMBL/GenBank/DDBJ databases">
        <title>Genome sequencing of rice bacterial endophytes.</title>
        <authorList>
            <person name="Venturi V."/>
        </authorList>
    </citation>
    <scope>NUCLEOTIDE SEQUENCE [LARGE SCALE GENOMIC DNA]</scope>
    <source>
        <strain evidence="1 2">E1205</strain>
    </source>
</reference>
<evidence type="ECO:0000313" key="1">
    <source>
        <dbReference type="EMBL" id="RIA31609.1"/>
    </source>
</evidence>
<organism evidence="1 2">
    <name type="scientific">Ectopseudomonas oleovorans</name>
    <name type="common">Pseudomonas oleovorans</name>
    <dbReference type="NCBI Taxonomy" id="301"/>
    <lineage>
        <taxon>Bacteria</taxon>
        <taxon>Pseudomonadati</taxon>
        <taxon>Pseudomonadota</taxon>
        <taxon>Gammaproteobacteria</taxon>
        <taxon>Pseudomonadales</taxon>
        <taxon>Pseudomonadaceae</taxon>
        <taxon>Ectopseudomonas</taxon>
    </lineage>
</organism>
<protein>
    <submittedName>
        <fullName evidence="1">Uncharacterized protein</fullName>
    </submittedName>
</protein>
<dbReference type="Proteomes" id="UP000265836">
    <property type="component" value="Unassembled WGS sequence"/>
</dbReference>
<dbReference type="RefSeq" id="WP_119692942.1">
    <property type="nucleotide sequence ID" value="NZ_QXDA01000003.1"/>
</dbReference>
<sequence length="131" mass="15417">MKAEQILIESIERAFPERKGLTDEWIEKNPYLFEQIPASEALQYLPTYIIFVLQELRGNPGSLVYLQVLYALNNYSKCKSADDQYQGIWFLLTNQQKKSIMNFILHLTHNQPANIDVHEFKKISNRWQPVT</sequence>
<proteinExistence type="predicted"/>